<dbReference type="InterPro" id="IPR049713">
    <property type="entry name" value="Pr6Pr-like"/>
</dbReference>
<dbReference type="RefSeq" id="WP_317561174.1">
    <property type="nucleotide sequence ID" value="NZ_JAWLIP010000004.1"/>
</dbReference>
<feature type="transmembrane region" description="Helical" evidence="1">
    <location>
        <begin position="40"/>
        <end position="64"/>
    </location>
</feature>
<feature type="transmembrane region" description="Helical" evidence="1">
    <location>
        <begin position="172"/>
        <end position="194"/>
    </location>
</feature>
<keyword evidence="1" id="KW-0812">Transmembrane</keyword>
<reference evidence="2 3" key="1">
    <citation type="submission" date="2023-10" db="EMBL/GenBank/DDBJ databases">
        <authorList>
            <person name="Venkata Ramana C."/>
            <person name="Sasikala C."/>
            <person name="Dhurka M."/>
        </authorList>
    </citation>
    <scope>NUCLEOTIDE SEQUENCE [LARGE SCALE GENOMIC DNA]</scope>
    <source>
        <strain evidence="2 3">KCTC 32151</strain>
    </source>
</reference>
<keyword evidence="3" id="KW-1185">Reference proteome</keyword>
<dbReference type="Proteomes" id="UP001185659">
    <property type="component" value="Unassembled WGS sequence"/>
</dbReference>
<feature type="transmembrane region" description="Helical" evidence="1">
    <location>
        <begin position="76"/>
        <end position="96"/>
    </location>
</feature>
<sequence>MARLLNVAGLTTGLFALILQFGLTIPDAMEAGRGLAGSIVFYFSFFTILTNILAVLVHGAALFGRQGFFTQAWVRAGVAVAITVVGTIYWLLLSALWEPEGLFLVCDIVLHYVAPAIYLAWWLSAGTDGSLGWRHIPLWLAYPFAYMVYVLARAQITGEVPYPFLDVALNGWPSVLVTSAAILLLFAFLGRLAILADRLTTEGSATRDTGGGS</sequence>
<gene>
    <name evidence="2" type="ORF">R2G56_09890</name>
</gene>
<dbReference type="NCBIfam" id="NF038065">
    <property type="entry name" value="Pr6Pr"/>
    <property type="match status" value="1"/>
</dbReference>
<evidence type="ECO:0000256" key="1">
    <source>
        <dbReference type="SAM" id="Phobius"/>
    </source>
</evidence>
<accession>A0ABU4AK16</accession>
<proteinExistence type="predicted"/>
<evidence type="ECO:0000313" key="3">
    <source>
        <dbReference type="Proteomes" id="UP001185659"/>
    </source>
</evidence>
<dbReference type="EMBL" id="JAWLIP010000004">
    <property type="protein sequence ID" value="MDV6226592.1"/>
    <property type="molecule type" value="Genomic_DNA"/>
</dbReference>
<comment type="caution">
    <text evidence="2">The sequence shown here is derived from an EMBL/GenBank/DDBJ whole genome shotgun (WGS) entry which is preliminary data.</text>
</comment>
<keyword evidence="1" id="KW-0472">Membrane</keyword>
<evidence type="ECO:0000313" key="2">
    <source>
        <dbReference type="EMBL" id="MDV6226592.1"/>
    </source>
</evidence>
<feature type="transmembrane region" description="Helical" evidence="1">
    <location>
        <begin position="102"/>
        <end position="124"/>
    </location>
</feature>
<name>A0ABU4AK16_9HYPH</name>
<protein>
    <submittedName>
        <fullName evidence="2">Pr6Pr family membrane protein</fullName>
    </submittedName>
</protein>
<organism evidence="2 3">
    <name type="scientific">Nitratireductor aquimarinus</name>
    <dbReference type="NCBI Taxonomy" id="889300"/>
    <lineage>
        <taxon>Bacteria</taxon>
        <taxon>Pseudomonadati</taxon>
        <taxon>Pseudomonadota</taxon>
        <taxon>Alphaproteobacteria</taxon>
        <taxon>Hyphomicrobiales</taxon>
        <taxon>Phyllobacteriaceae</taxon>
        <taxon>Nitratireductor</taxon>
    </lineage>
</organism>
<keyword evidence="1" id="KW-1133">Transmembrane helix</keyword>
<feature type="transmembrane region" description="Helical" evidence="1">
    <location>
        <begin position="136"/>
        <end position="152"/>
    </location>
</feature>